<name>A0A3F3A278_CLOB6</name>
<proteinExistence type="predicted"/>
<sequence>MRKGCKLDPEKYLSKTNIFLCKKKSELLEKETLHINRIE</sequence>
<reference evidence="2" key="2">
    <citation type="submission" date="2008-05" db="EMBL/GenBank/DDBJ databases">
        <title>Genome sequence of Clostridium botulinum Ba4 strain 657.</title>
        <authorList>
            <person name="Shrivastava S."/>
            <person name="Brown J.L."/>
            <person name="Bruce D."/>
            <person name="Detter C."/>
            <person name="Munk C."/>
            <person name="Smith L.A."/>
            <person name="Smith T.J."/>
            <person name="Sutton G."/>
            <person name="Brettin T.S."/>
        </authorList>
    </citation>
    <scope>NUCLEOTIDE SEQUENCE [LARGE SCALE GENOMIC DNA]</scope>
    <source>
        <strain evidence="2">657 / Type Ba4</strain>
    </source>
</reference>
<reference evidence="1 2" key="1">
    <citation type="journal article" date="2007" name="PLoS ONE">
        <title>Analysis of the neurotoxin complex genes in Clostridium botulinum A1-A4 and B1 strains: BoNT/A3, /Ba4 and /B1 clusters are located within plasmids.</title>
        <authorList>
            <person name="Smith T.J."/>
            <person name="Hill K.K."/>
            <person name="Foley B.T."/>
            <person name="Detter J.C."/>
            <person name="Munk A.C."/>
            <person name="Bruce D.C."/>
            <person name="Doggett N.A."/>
            <person name="Smith L.A."/>
            <person name="Marks J.D."/>
            <person name="Xie G."/>
            <person name="Brettin T.S."/>
        </authorList>
    </citation>
    <scope>NUCLEOTIDE SEQUENCE [LARGE SCALE GENOMIC DNA]</scope>
    <source>
        <strain evidence="2">657 / Type Ba4</strain>
    </source>
</reference>
<evidence type="ECO:0000313" key="2">
    <source>
        <dbReference type="Proteomes" id="UP000002333"/>
    </source>
</evidence>
<accession>A0A3F3A278</accession>
<organism evidence="1 2">
    <name type="scientific">Clostridium botulinum (strain 657 / Type Ba4)</name>
    <dbReference type="NCBI Taxonomy" id="515621"/>
    <lineage>
        <taxon>Bacteria</taxon>
        <taxon>Bacillati</taxon>
        <taxon>Bacillota</taxon>
        <taxon>Clostridia</taxon>
        <taxon>Eubacteriales</taxon>
        <taxon>Clostridiaceae</taxon>
        <taxon>Clostridium</taxon>
    </lineage>
</organism>
<gene>
    <name evidence="1" type="ordered locus">CLJ_B2235</name>
</gene>
<dbReference type="Proteomes" id="UP000002333">
    <property type="component" value="Chromosome"/>
</dbReference>
<protein>
    <submittedName>
        <fullName evidence="1">Uncharacterized protein</fullName>
    </submittedName>
</protein>
<dbReference type="EMBL" id="CP001083">
    <property type="protein sequence ID" value="ACQ52235.1"/>
    <property type="molecule type" value="Genomic_DNA"/>
</dbReference>
<dbReference type="AlphaFoldDB" id="A0A3F3A278"/>
<evidence type="ECO:0000313" key="1">
    <source>
        <dbReference type="EMBL" id="ACQ52235.1"/>
    </source>
</evidence>
<dbReference type="KEGG" id="cbi:CLJ_B2235"/>